<dbReference type="AlphaFoldDB" id="A0A934KCD0"/>
<dbReference type="EMBL" id="JAEKNR010000175">
    <property type="protein sequence ID" value="MBJ7599813.1"/>
    <property type="molecule type" value="Genomic_DNA"/>
</dbReference>
<gene>
    <name evidence="3" type="ORF">JF922_17265</name>
</gene>
<proteinExistence type="predicted"/>
<feature type="chain" id="PRO_5044875694" description="TrbL/VirB6 plasmid conjugal transfer protein" evidence="2">
    <location>
        <begin position="26"/>
        <end position="365"/>
    </location>
</feature>
<evidence type="ECO:0008006" key="5">
    <source>
        <dbReference type="Google" id="ProtNLM"/>
    </source>
</evidence>
<keyword evidence="1" id="KW-0472">Membrane</keyword>
<protein>
    <recommendedName>
        <fullName evidence="5">TrbL/VirB6 plasmid conjugal transfer protein</fullName>
    </recommendedName>
</protein>
<name>A0A934KCD0_9BACT</name>
<evidence type="ECO:0000256" key="2">
    <source>
        <dbReference type="SAM" id="SignalP"/>
    </source>
</evidence>
<comment type="caution">
    <text evidence="3">The sequence shown here is derived from an EMBL/GenBank/DDBJ whole genome shotgun (WGS) entry which is preliminary data.</text>
</comment>
<sequence>MRRTAPVALAIALMLAFAAAAPALAATATPTPLPTPTVSPTPTTQIQLPSLPSLDPQKLIYQTIAGILYSMDRLLMTEMEKLWNPMVTGTDDLNGSTNFGQALVVDNSHLHSMWGISFGIATGSLLVLLFTLSVVLWMLGSAVGGQHALARNIVYFFATVILMAGSFFLITQLIDVDNALVSMINGRVTIELRSLPAYQNLGLKDPSTIQAADQLLQAISLFLIGLFIGLELIFLFVIYFIRLILIWVLVVLAPFVLAVGILPGARGIVVYWARLLIVTVFLKFVNVLVFMTFVLMGATSAAGLFNELLVLTMLLFMILVPGTLFRAMAEPHLAIASAQETWSRTTHYTPLRVAGGQLWNRIRGR</sequence>
<keyword evidence="4" id="KW-1185">Reference proteome</keyword>
<feature type="transmembrane region" description="Helical" evidence="1">
    <location>
        <begin position="308"/>
        <end position="329"/>
    </location>
</feature>
<feature type="transmembrane region" description="Helical" evidence="1">
    <location>
        <begin position="113"/>
        <end position="140"/>
    </location>
</feature>
<evidence type="ECO:0000256" key="1">
    <source>
        <dbReference type="SAM" id="Phobius"/>
    </source>
</evidence>
<dbReference type="Proteomes" id="UP000612893">
    <property type="component" value="Unassembled WGS sequence"/>
</dbReference>
<organism evidence="3 4">
    <name type="scientific">Candidatus Nephthysia bennettiae</name>
    <dbReference type="NCBI Taxonomy" id="3127016"/>
    <lineage>
        <taxon>Bacteria</taxon>
        <taxon>Bacillati</taxon>
        <taxon>Candidatus Dormiibacterota</taxon>
        <taxon>Candidatus Dormibacteria</taxon>
        <taxon>Candidatus Dormibacterales</taxon>
        <taxon>Candidatus Dormibacteraceae</taxon>
        <taxon>Candidatus Nephthysia</taxon>
    </lineage>
</organism>
<evidence type="ECO:0000313" key="4">
    <source>
        <dbReference type="Proteomes" id="UP000612893"/>
    </source>
</evidence>
<feature type="transmembrane region" description="Helical" evidence="1">
    <location>
        <begin position="152"/>
        <end position="174"/>
    </location>
</feature>
<feature type="transmembrane region" description="Helical" evidence="1">
    <location>
        <begin position="215"/>
        <end position="237"/>
    </location>
</feature>
<feature type="signal peptide" evidence="2">
    <location>
        <begin position="1"/>
        <end position="25"/>
    </location>
</feature>
<reference evidence="3" key="1">
    <citation type="submission" date="2020-10" db="EMBL/GenBank/DDBJ databases">
        <title>Ca. Dormibacterota MAGs.</title>
        <authorList>
            <person name="Montgomery K."/>
        </authorList>
    </citation>
    <scope>NUCLEOTIDE SEQUENCE [LARGE SCALE GENOMIC DNA]</scope>
    <source>
        <strain evidence="3">SC8812_S17_10</strain>
    </source>
</reference>
<evidence type="ECO:0000313" key="3">
    <source>
        <dbReference type="EMBL" id="MBJ7599813.1"/>
    </source>
</evidence>
<keyword evidence="1" id="KW-0812">Transmembrane</keyword>
<keyword evidence="2" id="KW-0732">Signal</keyword>
<feature type="transmembrane region" description="Helical" evidence="1">
    <location>
        <begin position="271"/>
        <end position="296"/>
    </location>
</feature>
<accession>A0A934KCD0</accession>
<feature type="transmembrane region" description="Helical" evidence="1">
    <location>
        <begin position="244"/>
        <end position="265"/>
    </location>
</feature>
<dbReference type="RefSeq" id="WP_338203434.1">
    <property type="nucleotide sequence ID" value="NZ_JAEKNR010000175.1"/>
</dbReference>
<keyword evidence="1" id="KW-1133">Transmembrane helix</keyword>